<dbReference type="PANTHER" id="PTHR43757:SF2">
    <property type="entry name" value="AMINOMETHYLTRANSFERASE, MITOCHONDRIAL"/>
    <property type="match status" value="1"/>
</dbReference>
<comment type="similarity">
    <text evidence="2 12">Belongs to the GcvT family.</text>
</comment>
<keyword evidence="6 12" id="KW-0808">Transferase</keyword>
<dbReference type="Proteomes" id="UP000245768">
    <property type="component" value="Unassembled WGS sequence"/>
</dbReference>
<dbReference type="InterPro" id="IPR006223">
    <property type="entry name" value="GcvT"/>
</dbReference>
<dbReference type="InterPro" id="IPR028896">
    <property type="entry name" value="GcvT/YgfZ/DmdA"/>
</dbReference>
<dbReference type="GO" id="GO:0005739">
    <property type="term" value="C:mitochondrion"/>
    <property type="evidence" value="ECO:0007669"/>
    <property type="project" value="UniProtKB-SubCell"/>
</dbReference>
<dbReference type="RefSeq" id="XP_025376167.1">
    <property type="nucleotide sequence ID" value="XM_025521966.1"/>
</dbReference>
<feature type="domain" description="Aminomethyltransferase C-terminal" evidence="14">
    <location>
        <begin position="344"/>
        <end position="424"/>
    </location>
</feature>
<dbReference type="GO" id="GO:0005960">
    <property type="term" value="C:glycine cleavage complex"/>
    <property type="evidence" value="ECO:0007669"/>
    <property type="project" value="InterPro"/>
</dbReference>
<comment type="catalytic activity">
    <reaction evidence="10 12">
        <text>N(6)-[(R)-S(8)-aminomethyldihydrolipoyl]-L-lysyl-[protein] + (6S)-5,6,7,8-tetrahydrofolate = N(6)-[(R)-dihydrolipoyl]-L-lysyl-[protein] + (6R)-5,10-methylene-5,6,7,8-tetrahydrofolate + NH4(+)</text>
        <dbReference type="Rhea" id="RHEA:16945"/>
        <dbReference type="Rhea" id="RHEA-COMP:10475"/>
        <dbReference type="Rhea" id="RHEA-COMP:10492"/>
        <dbReference type="ChEBI" id="CHEBI:15636"/>
        <dbReference type="ChEBI" id="CHEBI:28938"/>
        <dbReference type="ChEBI" id="CHEBI:57453"/>
        <dbReference type="ChEBI" id="CHEBI:83100"/>
        <dbReference type="ChEBI" id="CHEBI:83143"/>
        <dbReference type="EC" id="2.1.2.10"/>
    </reaction>
</comment>
<evidence type="ECO:0000256" key="1">
    <source>
        <dbReference type="ARBA" id="ARBA00004173"/>
    </source>
</evidence>
<protein>
    <recommendedName>
        <fullName evidence="4 12">Aminomethyltransferase</fullName>
        <ecNumber evidence="4 12">2.1.2.10</ecNumber>
    </recommendedName>
    <alternativeName>
        <fullName evidence="9 12">Glycine cleavage system T protein</fullName>
    </alternativeName>
</protein>
<evidence type="ECO:0000256" key="6">
    <source>
        <dbReference type="ARBA" id="ARBA00022679"/>
    </source>
</evidence>
<dbReference type="Gene3D" id="4.10.1250.10">
    <property type="entry name" value="Aminomethyltransferase fragment"/>
    <property type="match status" value="1"/>
</dbReference>
<evidence type="ECO:0000259" key="14">
    <source>
        <dbReference type="Pfam" id="PF08669"/>
    </source>
</evidence>
<evidence type="ECO:0000313" key="16">
    <source>
        <dbReference type="Proteomes" id="UP000245768"/>
    </source>
</evidence>
<evidence type="ECO:0000256" key="10">
    <source>
        <dbReference type="ARBA" id="ARBA00047665"/>
    </source>
</evidence>
<dbReference type="Pfam" id="PF08669">
    <property type="entry name" value="GCV_T_C"/>
    <property type="match status" value="1"/>
</dbReference>
<evidence type="ECO:0000256" key="4">
    <source>
        <dbReference type="ARBA" id="ARBA00012616"/>
    </source>
</evidence>
<dbReference type="FunFam" id="3.30.70.1400:FF:000001">
    <property type="entry name" value="Aminomethyltransferase"/>
    <property type="match status" value="1"/>
</dbReference>
<dbReference type="OrthoDB" id="10263536at2759"/>
<dbReference type="InterPro" id="IPR029043">
    <property type="entry name" value="GcvT/YgfZ_C"/>
</dbReference>
<reference evidence="15 16" key="1">
    <citation type="journal article" date="2018" name="Mol. Biol. Evol.">
        <title>Broad Genomic Sampling Reveals a Smut Pathogenic Ancestry of the Fungal Clade Ustilaginomycotina.</title>
        <authorList>
            <person name="Kijpornyongpan T."/>
            <person name="Mondo S.J."/>
            <person name="Barry K."/>
            <person name="Sandor L."/>
            <person name="Lee J."/>
            <person name="Lipzen A."/>
            <person name="Pangilinan J."/>
            <person name="LaButti K."/>
            <person name="Hainaut M."/>
            <person name="Henrissat B."/>
            <person name="Grigoriev I.V."/>
            <person name="Spatafora J.W."/>
            <person name="Aime M.C."/>
        </authorList>
    </citation>
    <scope>NUCLEOTIDE SEQUENCE [LARGE SCALE GENOMIC DNA]</scope>
    <source>
        <strain evidence="15 16">MCA 4198</strain>
    </source>
</reference>
<accession>A0A316YIE6</accession>
<organism evidence="15 16">
    <name type="scientific">Acaromyces ingoldii</name>
    <dbReference type="NCBI Taxonomy" id="215250"/>
    <lineage>
        <taxon>Eukaryota</taxon>
        <taxon>Fungi</taxon>
        <taxon>Dikarya</taxon>
        <taxon>Basidiomycota</taxon>
        <taxon>Ustilaginomycotina</taxon>
        <taxon>Exobasidiomycetes</taxon>
        <taxon>Exobasidiales</taxon>
        <taxon>Cryptobasidiaceae</taxon>
        <taxon>Acaromyces</taxon>
    </lineage>
</organism>
<evidence type="ECO:0000256" key="9">
    <source>
        <dbReference type="ARBA" id="ARBA00031395"/>
    </source>
</evidence>
<keyword evidence="16" id="KW-1185">Reference proteome</keyword>
<evidence type="ECO:0000313" key="15">
    <source>
        <dbReference type="EMBL" id="PWN88969.1"/>
    </source>
</evidence>
<evidence type="ECO:0000256" key="5">
    <source>
        <dbReference type="ARBA" id="ARBA00022576"/>
    </source>
</evidence>
<evidence type="ECO:0000259" key="13">
    <source>
        <dbReference type="Pfam" id="PF01571"/>
    </source>
</evidence>
<proteinExistence type="inferred from homology"/>
<evidence type="ECO:0000256" key="11">
    <source>
        <dbReference type="PIRSR" id="PIRSR006487-1"/>
    </source>
</evidence>
<name>A0A316YIE6_9BASI</name>
<evidence type="ECO:0000256" key="2">
    <source>
        <dbReference type="ARBA" id="ARBA00008609"/>
    </source>
</evidence>
<dbReference type="EC" id="2.1.2.10" evidence="4 12"/>
<comment type="function">
    <text evidence="12">The glycine cleavage system catalyzes the degradation of glycine.</text>
</comment>
<dbReference type="FunCoup" id="A0A316YIE6">
    <property type="interactions" value="265"/>
</dbReference>
<dbReference type="Pfam" id="PF01571">
    <property type="entry name" value="GCV_T"/>
    <property type="match status" value="1"/>
</dbReference>
<dbReference type="GeneID" id="37043882"/>
<dbReference type="InterPro" id="IPR013977">
    <property type="entry name" value="GcvT_C"/>
</dbReference>
<gene>
    <name evidence="15" type="ORF">FA10DRAFT_267580</name>
</gene>
<feature type="domain" description="GCVT N-terminal" evidence="13">
    <location>
        <begin position="64"/>
        <end position="321"/>
    </location>
</feature>
<evidence type="ECO:0000256" key="7">
    <source>
        <dbReference type="ARBA" id="ARBA00022946"/>
    </source>
</evidence>
<dbReference type="Gene3D" id="3.30.1360.120">
    <property type="entry name" value="Probable tRNA modification gtpase trme, domain 1"/>
    <property type="match status" value="1"/>
</dbReference>
<dbReference type="InterPro" id="IPR027266">
    <property type="entry name" value="TrmE/GcvT-like"/>
</dbReference>
<dbReference type="PIRSF" id="PIRSF006487">
    <property type="entry name" value="GcvT"/>
    <property type="match status" value="1"/>
</dbReference>
<dbReference type="NCBIfam" id="TIGR00528">
    <property type="entry name" value="gcvT"/>
    <property type="match status" value="1"/>
</dbReference>
<evidence type="ECO:0000256" key="3">
    <source>
        <dbReference type="ARBA" id="ARBA00011690"/>
    </source>
</evidence>
<dbReference type="STRING" id="215250.A0A316YIE6"/>
<dbReference type="Gene3D" id="2.40.30.110">
    <property type="entry name" value="Aminomethyltransferase beta-barrel domains"/>
    <property type="match status" value="1"/>
</dbReference>
<dbReference type="AlphaFoldDB" id="A0A316YIE6"/>
<dbReference type="GO" id="GO:0004047">
    <property type="term" value="F:aminomethyltransferase activity"/>
    <property type="evidence" value="ECO:0007669"/>
    <property type="project" value="UniProtKB-EC"/>
</dbReference>
<dbReference type="GO" id="GO:0006546">
    <property type="term" value="P:glycine catabolic process"/>
    <property type="evidence" value="ECO:0007669"/>
    <property type="project" value="InterPro"/>
</dbReference>
<dbReference type="FunFam" id="4.10.1250.10:FF:000002">
    <property type="entry name" value="Aminomethyltransferase"/>
    <property type="match status" value="1"/>
</dbReference>
<dbReference type="FunFam" id="2.40.30.110:FF:000002">
    <property type="entry name" value="Aminomethyltransferase"/>
    <property type="match status" value="1"/>
</dbReference>
<dbReference type="SUPFAM" id="SSF101790">
    <property type="entry name" value="Aminomethyltransferase beta-barrel domain"/>
    <property type="match status" value="1"/>
</dbReference>
<dbReference type="InterPro" id="IPR006222">
    <property type="entry name" value="GCVT_N"/>
</dbReference>
<dbReference type="SUPFAM" id="SSF103025">
    <property type="entry name" value="Folate-binding domain"/>
    <property type="match status" value="1"/>
</dbReference>
<dbReference type="GO" id="GO:0008483">
    <property type="term" value="F:transaminase activity"/>
    <property type="evidence" value="ECO:0007669"/>
    <property type="project" value="UniProtKB-KW"/>
</dbReference>
<keyword evidence="5 12" id="KW-0032">Aminotransferase</keyword>
<dbReference type="EMBL" id="KZ819637">
    <property type="protein sequence ID" value="PWN88969.1"/>
    <property type="molecule type" value="Genomic_DNA"/>
</dbReference>
<dbReference type="NCBIfam" id="NF001567">
    <property type="entry name" value="PRK00389.1"/>
    <property type="match status" value="1"/>
</dbReference>
<feature type="binding site" evidence="11">
    <location>
        <position position="258"/>
    </location>
    <ligand>
        <name>substrate</name>
    </ligand>
</feature>
<comment type="subunit">
    <text evidence="3 12">The glycine cleavage system is composed of four proteins: P, T, L and H.</text>
</comment>
<sequence length="431" mass="45717">MLVPASRAVLASRAAGTRAALRLAAAAPAPASAPRVAPIAACVPQAMKLFHTVSPRQSNARTGLYDFHVANGGKMVSFGGYDMPLSYGDVGQVASHHHVRNECGLFDVGHMVQHRFKGPGSLAFLESLVPTSLAPLGPYSSSLSVLLNDEGGILDDLIISKQADEAEWYVVTNAGRRTEDLAHLAAKLKAWRGEAVDHEILDGWGLVALQGPKAAQVLEKHTSADLKALTFGKSVVADVDGVQCHIARGGYTGEDGFEISIPPASTEMVTAALVATEPVQLAGLAARDSLRLEAGMCLYGHDLDESISPIEAGLAWVVSKDRRARADFPGAQRILDELKQGPPRRRVGLVIEKAPAREGAEVVSASQAEPETLGVVTSGIPSPTLGQNIAMAYVKNGHHKKGTEVMVQVRKQLRQAKVTGMPFVPSKFYRG</sequence>
<comment type="subcellular location">
    <subcellularLocation>
        <location evidence="1 12">Mitochondrion</location>
    </subcellularLocation>
</comment>
<dbReference type="InParanoid" id="A0A316YIE6"/>
<evidence type="ECO:0000256" key="12">
    <source>
        <dbReference type="RuleBase" id="RU003981"/>
    </source>
</evidence>
<dbReference type="PANTHER" id="PTHR43757">
    <property type="entry name" value="AMINOMETHYLTRANSFERASE"/>
    <property type="match status" value="1"/>
</dbReference>
<evidence type="ECO:0000256" key="8">
    <source>
        <dbReference type="ARBA" id="ARBA00023128"/>
    </source>
</evidence>
<dbReference type="Gene3D" id="3.30.70.1400">
    <property type="entry name" value="Aminomethyltransferase beta-barrel domains"/>
    <property type="match status" value="1"/>
</dbReference>
<keyword evidence="8 12" id="KW-0496">Mitochondrion</keyword>
<keyword evidence="7 12" id="KW-0809">Transit peptide</keyword>